<dbReference type="CDD" id="cd16478">
    <property type="entry name" value="RING-H2_Rapsyn"/>
    <property type="match status" value="1"/>
</dbReference>
<dbReference type="SUPFAM" id="SSF57850">
    <property type="entry name" value="RING/U-box"/>
    <property type="match status" value="1"/>
</dbReference>
<dbReference type="RefSeq" id="XP_006814328.1">
    <property type="nucleotide sequence ID" value="XM_006814265.1"/>
</dbReference>
<dbReference type="PANTHER" id="PTHR46574">
    <property type="entry name" value="43 KDA RECEPTOR-ASSOCIATED PROTEIN OF THE SYNAPSE"/>
    <property type="match status" value="1"/>
</dbReference>
<dbReference type="Pfam" id="PF13639">
    <property type="entry name" value="zf-RING_2"/>
    <property type="match status" value="1"/>
</dbReference>
<evidence type="ECO:0000256" key="2">
    <source>
        <dbReference type="ARBA" id="ARBA00022833"/>
    </source>
</evidence>
<dbReference type="SUPFAM" id="SSF48452">
    <property type="entry name" value="TPR-like"/>
    <property type="match status" value="1"/>
</dbReference>
<keyword evidence="5" id="KW-1185">Reference proteome</keyword>
<dbReference type="InterPro" id="IPR052480">
    <property type="entry name" value="RAPsyn"/>
</dbReference>
<proteinExistence type="predicted"/>
<keyword evidence="1 3" id="KW-0863">Zinc-finger</keyword>
<dbReference type="Gene3D" id="3.30.40.10">
    <property type="entry name" value="Zinc/RING finger domain, C3HC4 (zinc finger)"/>
    <property type="match status" value="1"/>
</dbReference>
<gene>
    <name evidence="6" type="primary">LOC102805881</name>
</gene>
<dbReference type="GeneID" id="102805881"/>
<keyword evidence="2" id="KW-0862">Zinc</keyword>
<name>A0ABM0M2T7_SACKO</name>
<evidence type="ECO:0000256" key="3">
    <source>
        <dbReference type="PROSITE-ProRule" id="PRU00175"/>
    </source>
</evidence>
<keyword evidence="1 3" id="KW-0479">Metal-binding</keyword>
<dbReference type="Gene3D" id="1.25.40.10">
    <property type="entry name" value="Tetratricopeptide repeat domain"/>
    <property type="match status" value="1"/>
</dbReference>
<dbReference type="InterPro" id="IPR011990">
    <property type="entry name" value="TPR-like_helical_dom_sf"/>
</dbReference>
<reference evidence="6" key="1">
    <citation type="submission" date="2025-08" db="UniProtKB">
        <authorList>
            <consortium name="RefSeq"/>
        </authorList>
    </citation>
    <scope>IDENTIFICATION</scope>
    <source>
        <tissue evidence="6">Testes</tissue>
    </source>
</reference>
<protein>
    <submittedName>
        <fullName evidence="6">43 kDa receptor-associated protein of the synapse-like</fullName>
    </submittedName>
</protein>
<sequence>MYTARYNAHRFGSMYRSLVHMRALPRYEASLNIAVEIGDKVGQIHASIGMAKNMEMTKQFRLALEYIHRALDLAECIGSKFLAMKCHLYLEQIHTTLGQLEQAWENNKLYKQCVEDLALSCGVCNEVISEKPESLESLQCSHLFHASCLEEYTAGDSRGCPDCRRSLVKPVFV</sequence>
<dbReference type="InterPro" id="IPR001841">
    <property type="entry name" value="Znf_RING"/>
</dbReference>
<dbReference type="InterPro" id="IPR013083">
    <property type="entry name" value="Znf_RING/FYVE/PHD"/>
</dbReference>
<accession>A0ABM0M2T7</accession>
<dbReference type="SMART" id="SM00184">
    <property type="entry name" value="RING"/>
    <property type="match status" value="1"/>
</dbReference>
<evidence type="ECO:0000313" key="6">
    <source>
        <dbReference type="RefSeq" id="XP_006814328.1"/>
    </source>
</evidence>
<dbReference type="PANTHER" id="PTHR46574:SF1">
    <property type="entry name" value="43 KDA RECEPTOR-ASSOCIATED PROTEIN OF THE SYNAPSE"/>
    <property type="match status" value="1"/>
</dbReference>
<dbReference type="Proteomes" id="UP000694865">
    <property type="component" value="Unplaced"/>
</dbReference>
<evidence type="ECO:0000313" key="5">
    <source>
        <dbReference type="Proteomes" id="UP000694865"/>
    </source>
</evidence>
<organism evidence="5 6">
    <name type="scientific">Saccoglossus kowalevskii</name>
    <name type="common">Acorn worm</name>
    <dbReference type="NCBI Taxonomy" id="10224"/>
    <lineage>
        <taxon>Eukaryota</taxon>
        <taxon>Metazoa</taxon>
        <taxon>Hemichordata</taxon>
        <taxon>Enteropneusta</taxon>
        <taxon>Harrimaniidae</taxon>
        <taxon>Saccoglossus</taxon>
    </lineage>
</organism>
<feature type="domain" description="RING-type" evidence="4">
    <location>
        <begin position="121"/>
        <end position="164"/>
    </location>
</feature>
<evidence type="ECO:0000259" key="4">
    <source>
        <dbReference type="PROSITE" id="PS50089"/>
    </source>
</evidence>
<evidence type="ECO:0000256" key="1">
    <source>
        <dbReference type="ARBA" id="ARBA00022771"/>
    </source>
</evidence>
<dbReference type="PROSITE" id="PS50089">
    <property type="entry name" value="ZF_RING_2"/>
    <property type="match status" value="1"/>
</dbReference>